<dbReference type="PANTHER" id="PTHR35213:SF5">
    <property type="entry name" value="RING-TYPE DOMAIN-CONTAINING PROTEIN"/>
    <property type="match status" value="1"/>
</dbReference>
<feature type="region of interest" description="Disordered" evidence="1">
    <location>
        <begin position="674"/>
        <end position="712"/>
    </location>
</feature>
<protein>
    <submittedName>
        <fullName evidence="2">Uncharacterized protein</fullName>
    </submittedName>
</protein>
<feature type="compositionally biased region" description="Polar residues" evidence="1">
    <location>
        <begin position="628"/>
        <end position="642"/>
    </location>
</feature>
<dbReference type="OrthoDB" id="206902at2759"/>
<dbReference type="EMBL" id="AGNL01018530">
    <property type="protein sequence ID" value="EJK62941.1"/>
    <property type="molecule type" value="Genomic_DNA"/>
</dbReference>
<dbReference type="PANTHER" id="PTHR35213">
    <property type="entry name" value="RING-TYPE DOMAIN-CONTAINING PROTEIN-RELATED"/>
    <property type="match status" value="1"/>
</dbReference>
<feature type="region of interest" description="Disordered" evidence="1">
    <location>
        <begin position="119"/>
        <end position="164"/>
    </location>
</feature>
<feature type="compositionally biased region" description="Polar residues" evidence="1">
    <location>
        <begin position="87"/>
        <end position="100"/>
    </location>
</feature>
<accession>K0SPJ3</accession>
<feature type="region of interest" description="Disordered" evidence="1">
    <location>
        <begin position="617"/>
        <end position="650"/>
    </location>
</feature>
<reference evidence="2 3" key="1">
    <citation type="journal article" date="2012" name="Genome Biol.">
        <title>Genome and low-iron response of an oceanic diatom adapted to chronic iron limitation.</title>
        <authorList>
            <person name="Lommer M."/>
            <person name="Specht M."/>
            <person name="Roy A.S."/>
            <person name="Kraemer L."/>
            <person name="Andreson R."/>
            <person name="Gutowska M.A."/>
            <person name="Wolf J."/>
            <person name="Bergner S.V."/>
            <person name="Schilhabel M.B."/>
            <person name="Klostermeier U.C."/>
            <person name="Beiko R.G."/>
            <person name="Rosenstiel P."/>
            <person name="Hippler M."/>
            <person name="Laroche J."/>
        </authorList>
    </citation>
    <scope>NUCLEOTIDE SEQUENCE [LARGE SCALE GENOMIC DNA]</scope>
    <source>
        <strain evidence="2 3">CCMP1005</strain>
    </source>
</reference>
<dbReference type="Proteomes" id="UP000266841">
    <property type="component" value="Unassembled WGS sequence"/>
</dbReference>
<evidence type="ECO:0000256" key="1">
    <source>
        <dbReference type="SAM" id="MobiDB-lite"/>
    </source>
</evidence>
<feature type="compositionally biased region" description="Polar residues" evidence="1">
    <location>
        <begin position="683"/>
        <end position="696"/>
    </location>
</feature>
<keyword evidence="3" id="KW-1185">Reference proteome</keyword>
<name>K0SPJ3_THAOC</name>
<gene>
    <name evidence="2" type="ORF">THAOC_16430</name>
</gene>
<feature type="region of interest" description="Disordered" evidence="1">
    <location>
        <begin position="571"/>
        <end position="599"/>
    </location>
</feature>
<feature type="compositionally biased region" description="Acidic residues" evidence="1">
    <location>
        <begin position="698"/>
        <end position="709"/>
    </location>
</feature>
<comment type="caution">
    <text evidence="2">The sequence shown here is derived from an EMBL/GenBank/DDBJ whole genome shotgun (WGS) entry which is preliminary data.</text>
</comment>
<sequence length="749" mass="81211">MSFEGAGRPAIVMYVRQMSVHRAAVGFTDTLSRPTVGMRSSHAQGARRWTHCTATDWEMVQSKSEGDDDKTTTYKEPLLRRVVPRKQTLTEQNEPVNSGSGLDVLAATASNERRLGSMRAAGLQQHQQQRSRSRQTAVANDDDYDSPSQAGETKKAAGQRRKGKWAAEEEEYATRFIHFFSTGLLSIPDGKTLRSLLAEKLSCDPMRITKKFGMRYHVHCCVPEVMRKPHPASNQTFYSWSIMKINSLIECPDFSQRDVEMAMAELAHLERRFKQRLEYGVGVPLPHDDGKPRLAHQPLQMKHPVPQAVVPTNAAPATRAPVQQPNSHPNVPNAANYLTQLANNAQLALLSAAGSQTVPSTAHRVVATQAVAQQAVQIPQLTQPQQPTPQLPNVTSEPTNALLAQQGLGSSQNVNLLNSVSTTPSIAMTAPGILPQIFQNVSQNLALTAPSTGNDQLVRTLVLQITTQLQALSTLSPSTLRQIQLQILGLGQTTQAAAVPPSTGQTSLVALPMVQEPAIVAPQLQPQGPANASLTNPGASLLANLQASIAVQQRPAYTGIANVNFNNTTASPALPQANAQPPGRQSCMPPTQPQVAQPPDANNLLEQLRKKHAEALESARQTAVEHQIQPSTASLASETSQHIAKKQRVTTNASANNSGLVFLPLEQATAVSTASNSTSQASEFQTSDEAQGQASLSEYEEYDDEDDGVDYSLPLRKRRFQDVTGPITQQNLAAHDRMQQQQYQMNTLG</sequence>
<evidence type="ECO:0000313" key="3">
    <source>
        <dbReference type="Proteomes" id="UP000266841"/>
    </source>
</evidence>
<evidence type="ECO:0000313" key="2">
    <source>
        <dbReference type="EMBL" id="EJK62941.1"/>
    </source>
</evidence>
<proteinExistence type="predicted"/>
<feature type="compositionally biased region" description="Basic and acidic residues" evidence="1">
    <location>
        <begin position="69"/>
        <end position="79"/>
    </location>
</feature>
<feature type="region of interest" description="Disordered" evidence="1">
    <location>
        <begin position="60"/>
        <end position="103"/>
    </location>
</feature>
<dbReference type="AlphaFoldDB" id="K0SPJ3"/>
<organism evidence="2 3">
    <name type="scientific">Thalassiosira oceanica</name>
    <name type="common">Marine diatom</name>
    <dbReference type="NCBI Taxonomy" id="159749"/>
    <lineage>
        <taxon>Eukaryota</taxon>
        <taxon>Sar</taxon>
        <taxon>Stramenopiles</taxon>
        <taxon>Ochrophyta</taxon>
        <taxon>Bacillariophyta</taxon>
        <taxon>Coscinodiscophyceae</taxon>
        <taxon>Thalassiosirophycidae</taxon>
        <taxon>Thalassiosirales</taxon>
        <taxon>Thalassiosiraceae</taxon>
        <taxon>Thalassiosira</taxon>
    </lineage>
</organism>
<dbReference type="eggNOG" id="ENOG502S78E">
    <property type="taxonomic scope" value="Eukaryota"/>
</dbReference>